<dbReference type="GO" id="GO:0016020">
    <property type="term" value="C:membrane"/>
    <property type="evidence" value="ECO:0007669"/>
    <property type="project" value="UniProtKB-SubCell"/>
</dbReference>
<feature type="transmembrane region" description="Helical" evidence="11">
    <location>
        <begin position="147"/>
        <end position="166"/>
    </location>
</feature>
<feature type="transmembrane region" description="Helical" evidence="11">
    <location>
        <begin position="246"/>
        <end position="271"/>
    </location>
</feature>
<evidence type="ECO:0000256" key="3">
    <source>
        <dbReference type="ARBA" id="ARBA00022538"/>
    </source>
</evidence>
<dbReference type="Gene3D" id="1.20.1530.20">
    <property type="match status" value="1"/>
</dbReference>
<dbReference type="InterPro" id="IPR038770">
    <property type="entry name" value="Na+/solute_symporter_sf"/>
</dbReference>
<evidence type="ECO:0000256" key="4">
    <source>
        <dbReference type="ARBA" id="ARBA00022692"/>
    </source>
</evidence>
<dbReference type="InterPro" id="IPR048351">
    <property type="entry name" value="SOK_DIX"/>
</dbReference>
<feature type="transmembrane region" description="Helical" evidence="11">
    <location>
        <begin position="47"/>
        <end position="68"/>
    </location>
</feature>
<evidence type="ECO:0000259" key="15">
    <source>
        <dbReference type="Pfam" id="PF23259"/>
    </source>
</evidence>
<proteinExistence type="inferred from homology"/>
<dbReference type="Pfam" id="PF23259">
    <property type="entry name" value="CHX17_C"/>
    <property type="match status" value="1"/>
</dbReference>
<feature type="compositionally biased region" description="Polar residues" evidence="10">
    <location>
        <begin position="968"/>
        <end position="985"/>
    </location>
</feature>
<accession>A0A7G2DT74</accession>
<keyword evidence="3" id="KW-0633">Potassium transport</keyword>
<gene>
    <name evidence="16" type="ORF">AT9943_LOCUS414</name>
</gene>
<dbReference type="GO" id="GO:1902600">
    <property type="term" value="P:proton transmembrane transport"/>
    <property type="evidence" value="ECO:0007669"/>
    <property type="project" value="InterPro"/>
</dbReference>
<feature type="domain" description="Cation/H(+) antiporter C-terminal" evidence="15">
    <location>
        <begin position="590"/>
        <end position="743"/>
    </location>
</feature>
<evidence type="ECO:0000256" key="2">
    <source>
        <dbReference type="ARBA" id="ARBA00022448"/>
    </source>
</evidence>
<evidence type="ECO:0000259" key="12">
    <source>
        <dbReference type="Pfam" id="PF00999"/>
    </source>
</evidence>
<feature type="domain" description="SOSEKI DIX-like" evidence="13">
    <location>
        <begin position="810"/>
        <end position="891"/>
    </location>
</feature>
<dbReference type="InterPro" id="IPR006153">
    <property type="entry name" value="Cation/H_exchanger_TM"/>
</dbReference>
<dbReference type="Pfam" id="PF00999">
    <property type="entry name" value="Na_H_Exchanger"/>
    <property type="match status" value="1"/>
</dbReference>
<evidence type="ECO:0000313" key="17">
    <source>
        <dbReference type="Proteomes" id="UP000516314"/>
    </source>
</evidence>
<feature type="transmembrane region" description="Helical" evidence="11">
    <location>
        <begin position="116"/>
        <end position="135"/>
    </location>
</feature>
<feature type="region of interest" description="Disordered" evidence="10">
    <location>
        <begin position="936"/>
        <end position="1001"/>
    </location>
</feature>
<sequence length="1162" mass="129129">MSSGAPLNVTNPNYDIEESRFGKIVCYDQSLLFEKREQKGWESGSTLASSLPFFITQLFVANLSYRVLYYLTRPLYLPPFVAQILCGLLFSPSVLGNTRFIIAHVFPYRFTMVLETFANLALVYNIFLLGLGMDLRMVRITELKPVIIAFTGLLVALPVGAFLYYLPGNGHPDKIISGCVFWSVALACTNFPDLARILADLKLLRSDMGRTAMCAAIVTDLCTWVLLVFGFASFSKSGTWNKMMPFVIITTAIFVLLCIFVIRPGIAWIFAKTMKAGHVGDTHVWFILGGVVLCGLITDACGVHSITGAFLFGLSIPHDHIIRNMIEEKLHDFLSGILMPLFYIICGLRADIGFMLQFTDKALDSPMYTHMTIALLVMSLVVEPLLAFAYKPKKKLAHYKHRTVQKIKGETELRVLACVHVLPNVSGITNLLQVSNATKQSPLSVFAIHLVELTGRTTASLLIMNDECKPKANFSDRVRAESDQIAETFEAMEVNNDAMTVQTITAVSPYATMHEDICVLAEDKRVCFIILPYHKHLTPDGRMGEGNSSHAEINQNVLSHAPCSVGILVDRGMAMVRSESFRGESMKREVAMLFVGGPDDREALSYAWRMVGQHVIKLTVVRFVPGREALISSGKVAAEYEREKQVDDECIYEFNFKTMNDSSVKYIEKVVNDGQDTIATIREMEDNNSYDLYVVGRGYNSDSPVTAGLNDWSSSPELGTIGDTLASSNFTMHASVLVIQQYSATKRQAAVTAAAATTVMGTVAGVTGNNLESAGGDAKMTRDAHEPFMKSMYEDEDEDDEEDHQYGIHSRSGHVDHPHLLRVHHLSRNGVFLRDVKKWLADARGDAMPDAFSWSCKRRYKNGYVWQDLLDDDLITPISDNEYVLKGSEILLSSPKEDYPNVEKKAWVTRNGGIDAEEKLQKLKLTSEKIQKESPVFCSQRSTATTSTVTEESTTNEEGFVLKKQDPKTVSGQRDGSTENGSGNDVESGRPSVSSTTSSSSYIKNKSYSSVRASHVLRNLMKCGGLDTNDAVLVPLNKSRSGAFGPAWEDERRYQYHQQHNARKSFEGAWSGIKMKETIEFCKPKVAPSKPSMAPLCSQCGKLFKPEKMHSHMKLCRGMKNSSANNDLMTSNNTVKPRQQRCRNIPGNPLGHQRVLTTTLKE</sequence>
<dbReference type="Gene3D" id="3.40.50.12370">
    <property type="match status" value="1"/>
</dbReference>
<evidence type="ECO:0000256" key="5">
    <source>
        <dbReference type="ARBA" id="ARBA00022958"/>
    </source>
</evidence>
<dbReference type="GO" id="GO:0015297">
    <property type="term" value="F:antiporter activity"/>
    <property type="evidence" value="ECO:0007669"/>
    <property type="project" value="InterPro"/>
</dbReference>
<evidence type="ECO:0000256" key="6">
    <source>
        <dbReference type="ARBA" id="ARBA00022989"/>
    </source>
</evidence>
<feature type="compositionally biased region" description="Low complexity" evidence="10">
    <location>
        <begin position="992"/>
        <end position="1001"/>
    </location>
</feature>
<feature type="transmembrane region" description="Helical" evidence="11">
    <location>
        <begin position="333"/>
        <end position="356"/>
    </location>
</feature>
<dbReference type="Pfam" id="PF06136">
    <property type="entry name" value="SOK"/>
    <property type="match status" value="1"/>
</dbReference>
<protein>
    <submittedName>
        <fullName evidence="16">(thale cress) hypothetical protein</fullName>
    </submittedName>
</protein>
<name>A0A7G2DT74_ARATH</name>
<feature type="transmembrane region" description="Helical" evidence="11">
    <location>
        <begin position="368"/>
        <end position="390"/>
    </location>
</feature>
<feature type="compositionally biased region" description="Low complexity" evidence="10">
    <location>
        <begin position="939"/>
        <end position="958"/>
    </location>
</feature>
<keyword evidence="8 11" id="KW-0472">Membrane</keyword>
<dbReference type="InterPro" id="IPR057290">
    <property type="entry name" value="CHX17_C"/>
</dbReference>
<feature type="transmembrane region" description="Helical" evidence="11">
    <location>
        <begin position="210"/>
        <end position="234"/>
    </location>
</feature>
<evidence type="ECO:0000259" key="14">
    <source>
        <dbReference type="Pfam" id="PF23256"/>
    </source>
</evidence>
<keyword evidence="6 11" id="KW-1133">Transmembrane helix</keyword>
<feature type="transmembrane region" description="Helical" evidence="11">
    <location>
        <begin position="75"/>
        <end position="96"/>
    </location>
</feature>
<keyword evidence="5" id="KW-0630">Potassium</keyword>
<dbReference type="AlphaFoldDB" id="A0A7G2DT74"/>
<dbReference type="PANTHER" id="PTHR32468:SF74">
    <property type="entry name" value="CATION_H(+) ANTIPORTER 21-RELATED"/>
    <property type="match status" value="1"/>
</dbReference>
<dbReference type="PANTHER" id="PTHR32468">
    <property type="entry name" value="CATION/H + ANTIPORTER"/>
    <property type="match status" value="1"/>
</dbReference>
<keyword evidence="4 11" id="KW-0812">Transmembrane</keyword>
<feature type="domain" description="Cation/H+ exchanger transmembrane" evidence="12">
    <location>
        <begin position="67"/>
        <end position="393"/>
    </location>
</feature>
<evidence type="ECO:0000256" key="8">
    <source>
        <dbReference type="ARBA" id="ARBA00023136"/>
    </source>
</evidence>
<evidence type="ECO:0000256" key="1">
    <source>
        <dbReference type="ARBA" id="ARBA00004141"/>
    </source>
</evidence>
<feature type="domain" description="Cation/H(+) antiporter central" evidence="14">
    <location>
        <begin position="443"/>
        <end position="574"/>
    </location>
</feature>
<evidence type="ECO:0000256" key="10">
    <source>
        <dbReference type="SAM" id="MobiDB-lite"/>
    </source>
</evidence>
<reference evidence="16 17" key="1">
    <citation type="submission" date="2020-09" db="EMBL/GenBank/DDBJ databases">
        <authorList>
            <person name="Ashkenazy H."/>
        </authorList>
    </citation>
    <scope>NUCLEOTIDE SEQUENCE [LARGE SCALE GENOMIC DNA]</scope>
    <source>
        <strain evidence="17">cv. Cdm-0</strain>
    </source>
</reference>
<organism evidence="16 17">
    <name type="scientific">Arabidopsis thaliana</name>
    <name type="common">Mouse-ear cress</name>
    <dbReference type="NCBI Taxonomy" id="3702"/>
    <lineage>
        <taxon>Eukaryota</taxon>
        <taxon>Viridiplantae</taxon>
        <taxon>Streptophyta</taxon>
        <taxon>Embryophyta</taxon>
        <taxon>Tracheophyta</taxon>
        <taxon>Spermatophyta</taxon>
        <taxon>Magnoliopsida</taxon>
        <taxon>eudicotyledons</taxon>
        <taxon>Gunneridae</taxon>
        <taxon>Pentapetalae</taxon>
        <taxon>rosids</taxon>
        <taxon>malvids</taxon>
        <taxon>Brassicales</taxon>
        <taxon>Brassicaceae</taxon>
        <taxon>Camelineae</taxon>
        <taxon>Arabidopsis</taxon>
    </lineage>
</organism>
<dbReference type="InterPro" id="IPR050794">
    <property type="entry name" value="CPA2_transporter"/>
</dbReference>
<feature type="region of interest" description="Disordered" evidence="10">
    <location>
        <begin position="1120"/>
        <end position="1162"/>
    </location>
</feature>
<feature type="transmembrane region" description="Helical" evidence="11">
    <location>
        <begin position="283"/>
        <end position="312"/>
    </location>
</feature>
<dbReference type="Proteomes" id="UP000516314">
    <property type="component" value="Chromosome 1"/>
</dbReference>
<comment type="similarity">
    <text evidence="9">Belongs to the monovalent cation:proton antiporter 2 (CPA2) transporter (TC 2.A.37) family. CHX (TC 2.A.37.4) subfamily.</text>
</comment>
<feature type="compositionally biased region" description="Polar residues" evidence="10">
    <location>
        <begin position="1120"/>
        <end position="1137"/>
    </location>
</feature>
<dbReference type="Pfam" id="PF23256">
    <property type="entry name" value="CHX17_2nd"/>
    <property type="match status" value="1"/>
</dbReference>
<evidence type="ECO:0000259" key="13">
    <source>
        <dbReference type="Pfam" id="PF06136"/>
    </source>
</evidence>
<dbReference type="GO" id="GO:0006813">
    <property type="term" value="P:potassium ion transport"/>
    <property type="evidence" value="ECO:0007669"/>
    <property type="project" value="UniProtKB-KW"/>
</dbReference>
<evidence type="ECO:0000256" key="9">
    <source>
        <dbReference type="ARBA" id="ARBA00038341"/>
    </source>
</evidence>
<comment type="subcellular location">
    <subcellularLocation>
        <location evidence="1">Membrane</location>
        <topology evidence="1">Multi-pass membrane protein</topology>
    </subcellularLocation>
</comment>
<keyword evidence="2" id="KW-0813">Transport</keyword>
<evidence type="ECO:0000256" key="7">
    <source>
        <dbReference type="ARBA" id="ARBA00023065"/>
    </source>
</evidence>
<evidence type="ECO:0000256" key="11">
    <source>
        <dbReference type="SAM" id="Phobius"/>
    </source>
</evidence>
<keyword evidence="7" id="KW-0406">Ion transport</keyword>
<dbReference type="InterPro" id="IPR057291">
    <property type="entry name" value="CHX17_2nd"/>
</dbReference>
<dbReference type="EMBL" id="LR881466">
    <property type="protein sequence ID" value="CAD5311827.1"/>
    <property type="molecule type" value="Genomic_DNA"/>
</dbReference>
<evidence type="ECO:0000313" key="16">
    <source>
        <dbReference type="EMBL" id="CAD5311827.1"/>
    </source>
</evidence>